<feature type="domain" description="Ice-binding protein C-terminal" evidence="2">
    <location>
        <begin position="176"/>
        <end position="200"/>
    </location>
</feature>
<accession>A0A246JVF2</accession>
<evidence type="ECO:0000259" key="2">
    <source>
        <dbReference type="Pfam" id="PF07589"/>
    </source>
</evidence>
<dbReference type="EMBL" id="NISK01000002">
    <property type="protein sequence ID" value="OWQ97018.1"/>
    <property type="molecule type" value="Genomic_DNA"/>
</dbReference>
<feature type="compositionally biased region" description="Basic and acidic residues" evidence="1">
    <location>
        <begin position="53"/>
        <end position="67"/>
    </location>
</feature>
<dbReference type="AlphaFoldDB" id="A0A246JVF2"/>
<sequence>MSRLIAFIAEKRRVAAMALAMLVLALMSVTIPAFSGDGGSLMAQTSDALDRYLGRSPGERSETDLLKGKASKGPSLTDRLMGRRGNGGGEPEQRALGKIFDTTPEASLGEMAGVPGPIDLAAPPPSDLLPLGSVGGAPGGVGTPGTPGGIGGILPPPTSTTPVEPVPPGTETPVAPVPEPATWAMMLIGFGLCAAAMRRRKNSAESTLRPA</sequence>
<feature type="region of interest" description="Disordered" evidence="1">
    <location>
        <begin position="53"/>
        <end position="96"/>
    </location>
</feature>
<feature type="region of interest" description="Disordered" evidence="1">
    <location>
        <begin position="134"/>
        <end position="177"/>
    </location>
</feature>
<dbReference type="InterPro" id="IPR013424">
    <property type="entry name" value="Ice-binding_C"/>
</dbReference>
<dbReference type="NCBIfam" id="TIGR02595">
    <property type="entry name" value="PEP_CTERM"/>
    <property type="match status" value="1"/>
</dbReference>
<gene>
    <name evidence="3" type="ORF">CDQ92_07960</name>
</gene>
<dbReference type="NCBIfam" id="NF035944">
    <property type="entry name" value="PEPxxWA-CTERM"/>
    <property type="match status" value="1"/>
</dbReference>
<feature type="compositionally biased region" description="Gly residues" evidence="1">
    <location>
        <begin position="134"/>
        <end position="152"/>
    </location>
</feature>
<protein>
    <recommendedName>
        <fullName evidence="2">Ice-binding protein C-terminal domain-containing protein</fullName>
    </recommendedName>
</protein>
<organism evidence="3 4">
    <name type="scientific">Sphingopyxis bauzanensis</name>
    <dbReference type="NCBI Taxonomy" id="651663"/>
    <lineage>
        <taxon>Bacteria</taxon>
        <taxon>Pseudomonadati</taxon>
        <taxon>Pseudomonadota</taxon>
        <taxon>Alphaproteobacteria</taxon>
        <taxon>Sphingomonadales</taxon>
        <taxon>Sphingomonadaceae</taxon>
        <taxon>Sphingopyxis</taxon>
    </lineage>
</organism>
<name>A0A246JVF2_9SPHN</name>
<comment type="caution">
    <text evidence="3">The sequence shown here is derived from an EMBL/GenBank/DDBJ whole genome shotgun (WGS) entry which is preliminary data.</text>
</comment>
<dbReference type="Pfam" id="PF07589">
    <property type="entry name" value="PEP-CTERM"/>
    <property type="match status" value="1"/>
</dbReference>
<dbReference type="Proteomes" id="UP000197361">
    <property type="component" value="Unassembled WGS sequence"/>
</dbReference>
<reference evidence="3 4" key="1">
    <citation type="journal article" date="2010" name="Int. J. Syst. Evol. Microbiol.">
        <title>Sphingopyxis bauzanensis sp. nov., a psychrophilic bacterium isolated from soil.</title>
        <authorList>
            <person name="Zhang D.C."/>
            <person name="Liu H.C."/>
            <person name="Xin Y.H."/>
            <person name="Zhou Y.G."/>
            <person name="Schinner F."/>
            <person name="Margesin R."/>
        </authorList>
    </citation>
    <scope>NUCLEOTIDE SEQUENCE [LARGE SCALE GENOMIC DNA]</scope>
    <source>
        <strain evidence="3 4">DSM 22271</strain>
    </source>
</reference>
<evidence type="ECO:0000313" key="3">
    <source>
        <dbReference type="EMBL" id="OWQ97018.1"/>
    </source>
</evidence>
<proteinExistence type="predicted"/>
<keyword evidence="4" id="KW-1185">Reference proteome</keyword>
<feature type="compositionally biased region" description="Pro residues" evidence="1">
    <location>
        <begin position="154"/>
        <end position="177"/>
    </location>
</feature>
<evidence type="ECO:0000256" key="1">
    <source>
        <dbReference type="SAM" id="MobiDB-lite"/>
    </source>
</evidence>
<evidence type="ECO:0000313" key="4">
    <source>
        <dbReference type="Proteomes" id="UP000197361"/>
    </source>
</evidence>